<dbReference type="PANTHER" id="PTHR39206">
    <property type="entry name" value="SLL8004 PROTEIN"/>
    <property type="match status" value="1"/>
</dbReference>
<dbReference type="InterPro" id="IPR027417">
    <property type="entry name" value="P-loop_NTPase"/>
</dbReference>
<organism evidence="1 2">
    <name type="scientific">Sphingobacterium corticis</name>
    <dbReference type="NCBI Taxonomy" id="1812823"/>
    <lineage>
        <taxon>Bacteria</taxon>
        <taxon>Pseudomonadati</taxon>
        <taxon>Bacteroidota</taxon>
        <taxon>Sphingobacteriia</taxon>
        <taxon>Sphingobacteriales</taxon>
        <taxon>Sphingobacteriaceae</taxon>
        <taxon>Sphingobacterium</taxon>
    </lineage>
</organism>
<accession>A0ABW5NGM4</accession>
<sequence length="201" mass="23308">MNKFTFIVGPVAAGKSTFMENKLYNLDNKESNFFDHDKIKLMIQLYAENKNKINDLNLANALKNAIQDSIRNNKDFMMQIHFTTEQLSQINTYLHQNKNHFEFEAHFIGVATVDVLKERANKRELLGGHSSEGKSIQKSFDQSFKNFATYLPKFQIATIWDNTKDFGFQNMEKQLVFENGKLTFENPNITEYAKSLLGYLV</sequence>
<keyword evidence="2" id="KW-1185">Reference proteome</keyword>
<dbReference type="Proteomes" id="UP001597393">
    <property type="component" value="Unassembled WGS sequence"/>
</dbReference>
<dbReference type="EMBL" id="JBHUMA010000004">
    <property type="protein sequence ID" value="MFD2597555.1"/>
    <property type="molecule type" value="Genomic_DNA"/>
</dbReference>
<dbReference type="RefSeq" id="WP_380866792.1">
    <property type="nucleotide sequence ID" value="NZ_JBHUMA010000004.1"/>
</dbReference>
<evidence type="ECO:0000313" key="2">
    <source>
        <dbReference type="Proteomes" id="UP001597393"/>
    </source>
</evidence>
<dbReference type="SUPFAM" id="SSF52540">
    <property type="entry name" value="P-loop containing nucleoside triphosphate hydrolases"/>
    <property type="match status" value="1"/>
</dbReference>
<proteinExistence type="predicted"/>
<comment type="caution">
    <text evidence="1">The sequence shown here is derived from an EMBL/GenBank/DDBJ whole genome shotgun (WGS) entry which is preliminary data.</text>
</comment>
<dbReference type="PANTHER" id="PTHR39206:SF1">
    <property type="entry name" value="SLL8004 PROTEIN"/>
    <property type="match status" value="1"/>
</dbReference>
<protein>
    <recommendedName>
        <fullName evidence="3">AAA domain-containing protein</fullName>
    </recommendedName>
</protein>
<reference evidence="2" key="1">
    <citation type="journal article" date="2019" name="Int. J. Syst. Evol. Microbiol.">
        <title>The Global Catalogue of Microorganisms (GCM) 10K type strain sequencing project: providing services to taxonomists for standard genome sequencing and annotation.</title>
        <authorList>
            <consortium name="The Broad Institute Genomics Platform"/>
            <consortium name="The Broad Institute Genome Sequencing Center for Infectious Disease"/>
            <person name="Wu L."/>
            <person name="Ma J."/>
        </authorList>
    </citation>
    <scope>NUCLEOTIDE SEQUENCE [LARGE SCALE GENOMIC DNA]</scope>
    <source>
        <strain evidence="2">KCTC 42248</strain>
    </source>
</reference>
<gene>
    <name evidence="1" type="ORF">ACFSQ3_01220</name>
</gene>
<dbReference type="Gene3D" id="3.40.50.300">
    <property type="entry name" value="P-loop containing nucleotide triphosphate hydrolases"/>
    <property type="match status" value="1"/>
</dbReference>
<name>A0ABW5NGM4_9SPHI</name>
<evidence type="ECO:0000313" key="1">
    <source>
        <dbReference type="EMBL" id="MFD2597555.1"/>
    </source>
</evidence>
<evidence type="ECO:0008006" key="3">
    <source>
        <dbReference type="Google" id="ProtNLM"/>
    </source>
</evidence>